<feature type="signal peptide" evidence="1">
    <location>
        <begin position="1"/>
        <end position="21"/>
    </location>
</feature>
<evidence type="ECO:0000313" key="2">
    <source>
        <dbReference type="EMBL" id="JAA68677.1"/>
    </source>
</evidence>
<organism evidence="2">
    <name type="scientific">Ixodes ricinus</name>
    <name type="common">Common tick</name>
    <name type="synonym">Acarus ricinus</name>
    <dbReference type="NCBI Taxonomy" id="34613"/>
    <lineage>
        <taxon>Eukaryota</taxon>
        <taxon>Metazoa</taxon>
        <taxon>Ecdysozoa</taxon>
        <taxon>Arthropoda</taxon>
        <taxon>Chelicerata</taxon>
        <taxon>Arachnida</taxon>
        <taxon>Acari</taxon>
        <taxon>Parasitiformes</taxon>
        <taxon>Ixodida</taxon>
        <taxon>Ixodoidea</taxon>
        <taxon>Ixodidae</taxon>
        <taxon>Ixodinae</taxon>
        <taxon>Ixodes</taxon>
    </lineage>
</organism>
<dbReference type="AlphaFoldDB" id="A0A0K8RC01"/>
<feature type="chain" id="PRO_5005517081" description="Secreted protein" evidence="1">
    <location>
        <begin position="22"/>
        <end position="114"/>
    </location>
</feature>
<keyword evidence="1" id="KW-0732">Signal</keyword>
<name>A0A0K8RC01_IXORI</name>
<evidence type="ECO:0000256" key="1">
    <source>
        <dbReference type="SAM" id="SignalP"/>
    </source>
</evidence>
<protein>
    <recommendedName>
        <fullName evidence="3">Secreted protein</fullName>
    </recommendedName>
</protein>
<accession>A0A0K8RC01</accession>
<reference evidence="2" key="1">
    <citation type="submission" date="2012-12" db="EMBL/GenBank/DDBJ databases">
        <title>Identification and characterization of a phenylalanine ammonia-lyase gene family in Isatis indigotica Fort.</title>
        <authorList>
            <person name="Liu Q."/>
            <person name="Chen J."/>
            <person name="Zhou X."/>
            <person name="Di P."/>
            <person name="Xiao Y."/>
            <person name="Xuan H."/>
            <person name="Zhang L."/>
            <person name="Chen W."/>
        </authorList>
    </citation>
    <scope>NUCLEOTIDE SEQUENCE</scope>
    <source>
        <tissue evidence="2">Salivary gland</tissue>
    </source>
</reference>
<evidence type="ECO:0008006" key="3">
    <source>
        <dbReference type="Google" id="ProtNLM"/>
    </source>
</evidence>
<proteinExistence type="evidence at transcript level"/>
<dbReference type="EMBL" id="GADI01005131">
    <property type="protein sequence ID" value="JAA68677.1"/>
    <property type="molecule type" value="mRNA"/>
</dbReference>
<sequence>MITRMRCFTYVLLVIPLHINAVIDNFEGKCAKLFTPWLRARYSWWPLPSTSGPSVGKSYILKYEYQEFFASQPAWLEEYFYHKGNETKLRQCHLVVEFVDIYDFAAQTVTSYKD</sequence>